<dbReference type="SMART" id="SM00487">
    <property type="entry name" value="DEXDc"/>
    <property type="match status" value="1"/>
</dbReference>
<dbReference type="PANTHER" id="PTHR45766">
    <property type="entry name" value="DNA ANNEALING HELICASE AND ENDONUCLEASE ZRANB3 FAMILY MEMBER"/>
    <property type="match status" value="1"/>
</dbReference>
<sequence>MKKRLDTTATTTRTTTGARIPTTITVPETAGQRAHGVPPNSLAGNLAHRHGATSDPVRTPRGGPDGAPLHGGEGNLPGRTPPWAPGPVDPWSPDRLSASGASLASFSLEGVANDGGNGIGDGIGNGNSGNGNSGNGNGEGMEPHRGHGQEPPRTETTAAAAGNTGALPGRVGSQNLVPSGSVALPLRPEPIPPQRHGLAARDEVIELLDDDDDGENAGNGHAVAAGTERTTGFKRPRPNGHGGHGPPHHHHYSSGNGAGPHHPYAAFQRGLPERPRVSEPLFVVPPPRHSPTWEFPLPSLPVQPTQSHSQHKHFELSLLNVSEFTITGLPLSLDGRPSSVLGFRKIIKEVSRGHGKCVFERDHRADRPPSGGGRSPPSEGEQGALGDPQNNPDGGKWRIPLGAYRAFYSYLRNDGMCRVVGIPEDQLKIASLGKARLDKGYPSAQKVISYGVPRGLATALAPFQRGGVEFVVEKEGRALIADDMGLGKTIQSIASMSVYHDEWPLLILTPSTARYHWAAEFMNWLGSESSVNQGRAAGAGNGGTADPDNDKAEGEDCAITHPPRAPMRLLKESEIHVLVAGKEKVFPTSDVRIVICSYGLATSLIESKKIFPGLFKCAIVDESHMLKNIKTKRTKMLIPILHATNRCVLLSGTPALARPTELWPQLKILSTERDGWWDDEDDFVRKYVQTSSAIRRAELHTMLTGTVMIRRLKHEILKSLPNKQRERAIVDVLTPPMREDFRRYMELLRQGKGVMAKIAKKRNKQNPNTNHPDPNPSNQIEAKREKIALLNIEYNEIYRKKLQDIEAVVRTVRMTDEEKQHLMGKYETEVKNEVDAWYTERANEIRDAQPAEAENKNLDRKSILNKMYAMTAEAKTPLIAEMVGKWLDDPTKGKLCVFAHHIKVLDEIINRVGLSNKSGSKKRFIRIDGSTSPKERQSQIVAFQNDPEVRIAVLGITAAGVAVTLTASSTVWFAELFWTPALMIQAEDRCHRIGQNATVRCLYFVASGTLDVLLWDLLEKKFQDLGEFVEGREKMKIVVKKTYGSIEEFRSIFDRASDDDLDDVKLGENENLTNSEDLSKLENDLRNDIVQLAEEEMRLVSHGEDEEGTDTKIGGNALQKKSAPAAKSGLGQTEDEAICLSDDEDENPPQNQDASAAVPSEQAQPNENGFQYSRMRPLKKCRIYKQYFEGSTFGIQLLYVDHRLTIARNNVGKIKPSVGDVLVAVNGNRLPFGCRLDQVCRYMKAQLNHGAVELTFIEDEPFVKYRMSDIIKARDLICNPKEFHNKKPEDDVIELVDDD</sequence>
<reference evidence="5 6" key="1">
    <citation type="submission" date="2019-01" db="EMBL/GenBank/DDBJ databases">
        <authorList>
            <person name="Ferrante I. M."/>
        </authorList>
    </citation>
    <scope>NUCLEOTIDE SEQUENCE [LARGE SCALE GENOMIC DNA]</scope>
    <source>
        <strain evidence="5 6">B856</strain>
    </source>
</reference>
<dbReference type="InterPro" id="IPR038718">
    <property type="entry name" value="SNF2-like_sf"/>
</dbReference>
<keyword evidence="1" id="KW-0378">Hydrolase</keyword>
<feature type="compositionally biased region" description="Gly residues" evidence="2">
    <location>
        <begin position="63"/>
        <end position="75"/>
    </location>
</feature>
<dbReference type="GO" id="GO:0031297">
    <property type="term" value="P:replication fork processing"/>
    <property type="evidence" value="ECO:0007669"/>
    <property type="project" value="TreeGrafter"/>
</dbReference>
<feature type="compositionally biased region" description="Low complexity" evidence="2">
    <location>
        <begin position="154"/>
        <end position="166"/>
    </location>
</feature>
<feature type="region of interest" description="Disordered" evidence="2">
    <location>
        <begin position="119"/>
        <end position="196"/>
    </location>
</feature>
<dbReference type="Proteomes" id="UP000291116">
    <property type="component" value="Unassembled WGS sequence"/>
</dbReference>
<evidence type="ECO:0000256" key="2">
    <source>
        <dbReference type="SAM" id="MobiDB-lite"/>
    </source>
</evidence>
<feature type="compositionally biased region" description="Gly residues" evidence="2">
    <location>
        <begin position="119"/>
        <end position="139"/>
    </location>
</feature>
<accession>A0A448Z7B3</accession>
<dbReference type="PROSITE" id="PS51194">
    <property type="entry name" value="HELICASE_CTER"/>
    <property type="match status" value="1"/>
</dbReference>
<evidence type="ECO:0000313" key="5">
    <source>
        <dbReference type="EMBL" id="VEU37932.1"/>
    </source>
</evidence>
<feature type="compositionally biased region" description="Basic and acidic residues" evidence="2">
    <location>
        <begin position="357"/>
        <end position="367"/>
    </location>
</feature>
<dbReference type="GO" id="GO:0006281">
    <property type="term" value="P:DNA repair"/>
    <property type="evidence" value="ECO:0007669"/>
    <property type="project" value="TreeGrafter"/>
</dbReference>
<organism evidence="5 6">
    <name type="scientific">Pseudo-nitzschia multistriata</name>
    <dbReference type="NCBI Taxonomy" id="183589"/>
    <lineage>
        <taxon>Eukaryota</taxon>
        <taxon>Sar</taxon>
        <taxon>Stramenopiles</taxon>
        <taxon>Ochrophyta</taxon>
        <taxon>Bacillariophyta</taxon>
        <taxon>Bacillariophyceae</taxon>
        <taxon>Bacillariophycidae</taxon>
        <taxon>Bacillariales</taxon>
        <taxon>Bacillariaceae</taxon>
        <taxon>Pseudo-nitzschia</taxon>
    </lineage>
</organism>
<dbReference type="GO" id="GO:0005524">
    <property type="term" value="F:ATP binding"/>
    <property type="evidence" value="ECO:0007669"/>
    <property type="project" value="InterPro"/>
</dbReference>
<dbReference type="InterPro" id="IPR049730">
    <property type="entry name" value="SNF2/RAD54-like_C"/>
</dbReference>
<evidence type="ECO:0000259" key="4">
    <source>
        <dbReference type="PROSITE" id="PS51194"/>
    </source>
</evidence>
<feature type="region of interest" description="Disordered" evidence="2">
    <location>
        <begin position="357"/>
        <end position="396"/>
    </location>
</feature>
<feature type="compositionally biased region" description="Polar residues" evidence="2">
    <location>
        <begin position="1161"/>
        <end position="1170"/>
    </location>
</feature>
<feature type="compositionally biased region" description="Basic and acidic residues" evidence="2">
    <location>
        <begin position="141"/>
        <end position="153"/>
    </location>
</feature>
<dbReference type="PROSITE" id="PS51192">
    <property type="entry name" value="HELICASE_ATP_BIND_1"/>
    <property type="match status" value="1"/>
</dbReference>
<gene>
    <name evidence="5" type="ORF">PSNMU_V1.4_AUG-EV-PASAV3_0047690</name>
</gene>
<dbReference type="InterPro" id="IPR001650">
    <property type="entry name" value="Helicase_C-like"/>
</dbReference>
<dbReference type="Gene3D" id="3.40.50.10810">
    <property type="entry name" value="Tandem AAA-ATPase domain"/>
    <property type="match status" value="1"/>
</dbReference>
<dbReference type="GO" id="GO:0043596">
    <property type="term" value="C:nuclear replication fork"/>
    <property type="evidence" value="ECO:0007669"/>
    <property type="project" value="TreeGrafter"/>
</dbReference>
<dbReference type="CDD" id="cd18793">
    <property type="entry name" value="SF2_C_SNF"/>
    <property type="match status" value="1"/>
</dbReference>
<feature type="region of interest" description="Disordered" evidence="2">
    <location>
        <begin position="210"/>
        <end position="266"/>
    </location>
</feature>
<feature type="domain" description="Helicase ATP-binding" evidence="3">
    <location>
        <begin position="469"/>
        <end position="672"/>
    </location>
</feature>
<protein>
    <recommendedName>
        <fullName evidence="7">Helicase ATP-binding domain-containing protein</fullName>
    </recommendedName>
</protein>
<evidence type="ECO:0000313" key="6">
    <source>
        <dbReference type="Proteomes" id="UP000291116"/>
    </source>
</evidence>
<evidence type="ECO:0000256" key="1">
    <source>
        <dbReference type="ARBA" id="ARBA00022801"/>
    </source>
</evidence>
<name>A0A448Z7B3_9STRA</name>
<feature type="region of interest" description="Disordered" evidence="2">
    <location>
        <begin position="1"/>
        <end position="98"/>
    </location>
</feature>
<dbReference type="GO" id="GO:0016787">
    <property type="term" value="F:hydrolase activity"/>
    <property type="evidence" value="ECO:0007669"/>
    <property type="project" value="UniProtKB-KW"/>
</dbReference>
<dbReference type="InterPro" id="IPR000330">
    <property type="entry name" value="SNF2_N"/>
</dbReference>
<dbReference type="InterPro" id="IPR014001">
    <property type="entry name" value="Helicase_ATP-bd"/>
</dbReference>
<feature type="compositionally biased region" description="Polar residues" evidence="2">
    <location>
        <begin position="765"/>
        <end position="780"/>
    </location>
</feature>
<feature type="compositionally biased region" description="Acidic residues" evidence="2">
    <location>
        <begin position="1133"/>
        <end position="1147"/>
    </location>
</feature>
<feature type="region of interest" description="Disordered" evidence="2">
    <location>
        <begin position="761"/>
        <end position="781"/>
    </location>
</feature>
<dbReference type="SUPFAM" id="SSF52540">
    <property type="entry name" value="P-loop containing nucleoside triphosphate hydrolases"/>
    <property type="match status" value="2"/>
</dbReference>
<dbReference type="OrthoDB" id="2801544at2759"/>
<evidence type="ECO:0000259" key="3">
    <source>
        <dbReference type="PROSITE" id="PS51192"/>
    </source>
</evidence>
<dbReference type="SMART" id="SM00490">
    <property type="entry name" value="HELICc"/>
    <property type="match status" value="1"/>
</dbReference>
<dbReference type="EMBL" id="CAACVS010000148">
    <property type="protein sequence ID" value="VEU37932.1"/>
    <property type="molecule type" value="Genomic_DNA"/>
</dbReference>
<evidence type="ECO:0008006" key="7">
    <source>
        <dbReference type="Google" id="ProtNLM"/>
    </source>
</evidence>
<dbReference type="Gene3D" id="3.40.50.300">
    <property type="entry name" value="P-loop containing nucleotide triphosphate hydrolases"/>
    <property type="match status" value="1"/>
</dbReference>
<proteinExistence type="predicted"/>
<dbReference type="PANTHER" id="PTHR45766:SF6">
    <property type="entry name" value="SWI_SNF-RELATED MATRIX-ASSOCIATED ACTIN-DEPENDENT REGULATOR OF CHROMATIN SUBFAMILY A-LIKE PROTEIN 1"/>
    <property type="match status" value="1"/>
</dbReference>
<dbReference type="InterPro" id="IPR027417">
    <property type="entry name" value="P-loop_NTPase"/>
</dbReference>
<dbReference type="Pfam" id="PF00176">
    <property type="entry name" value="SNF2-rel_dom"/>
    <property type="match status" value="1"/>
</dbReference>
<keyword evidence="6" id="KW-1185">Reference proteome</keyword>
<feature type="domain" description="Helicase C-terminal" evidence="4">
    <location>
        <begin position="882"/>
        <end position="1043"/>
    </location>
</feature>
<feature type="region of interest" description="Disordered" evidence="2">
    <location>
        <begin position="1100"/>
        <end position="1170"/>
    </location>
</feature>
<dbReference type="Pfam" id="PF00271">
    <property type="entry name" value="Helicase_C"/>
    <property type="match status" value="1"/>
</dbReference>
<feature type="compositionally biased region" description="Pro residues" evidence="2">
    <location>
        <begin position="79"/>
        <end position="90"/>
    </location>
</feature>
<feature type="compositionally biased region" description="Low complexity" evidence="2">
    <location>
        <begin position="7"/>
        <end position="25"/>
    </location>
</feature>